<evidence type="ECO:0000256" key="1">
    <source>
        <dbReference type="ARBA" id="ARBA00004141"/>
    </source>
</evidence>
<evidence type="ECO:0000256" key="4">
    <source>
        <dbReference type="ARBA" id="ARBA00023136"/>
    </source>
</evidence>
<keyword evidence="5" id="KW-1003">Cell membrane</keyword>
<evidence type="ECO:0000256" key="5">
    <source>
        <dbReference type="RuleBase" id="RU363041"/>
    </source>
</evidence>
<keyword evidence="7" id="KW-1185">Reference proteome</keyword>
<organism evidence="6 7">
    <name type="scientific">Benzoatithermus flavus</name>
    <dbReference type="NCBI Taxonomy" id="3108223"/>
    <lineage>
        <taxon>Bacteria</taxon>
        <taxon>Pseudomonadati</taxon>
        <taxon>Pseudomonadota</taxon>
        <taxon>Alphaproteobacteria</taxon>
        <taxon>Geminicoccales</taxon>
        <taxon>Geminicoccaceae</taxon>
        <taxon>Benzoatithermus</taxon>
    </lineage>
</organism>
<feature type="transmembrane region" description="Helical" evidence="5">
    <location>
        <begin position="12"/>
        <end position="39"/>
    </location>
</feature>
<dbReference type="PANTHER" id="PTHR43701:SF12">
    <property type="entry name" value="MEMBRANE TRANSPORTER PROTEIN YTNM-RELATED"/>
    <property type="match status" value="1"/>
</dbReference>
<feature type="transmembrane region" description="Helical" evidence="5">
    <location>
        <begin position="240"/>
        <end position="258"/>
    </location>
</feature>
<comment type="subcellular location">
    <subcellularLocation>
        <location evidence="5">Cell membrane</location>
        <topology evidence="5">Multi-pass membrane protein</topology>
    </subcellularLocation>
    <subcellularLocation>
        <location evidence="1">Membrane</location>
        <topology evidence="1">Multi-pass membrane protein</topology>
    </subcellularLocation>
</comment>
<evidence type="ECO:0000256" key="3">
    <source>
        <dbReference type="ARBA" id="ARBA00022989"/>
    </source>
</evidence>
<name>A0ABU8XUF8_9PROT</name>
<dbReference type="PANTHER" id="PTHR43701">
    <property type="entry name" value="MEMBRANE TRANSPORTER PROTEIN MJ0441-RELATED"/>
    <property type="match status" value="1"/>
</dbReference>
<feature type="transmembrane region" description="Helical" evidence="5">
    <location>
        <begin position="270"/>
        <end position="288"/>
    </location>
</feature>
<dbReference type="InterPro" id="IPR002781">
    <property type="entry name" value="TM_pro_TauE-like"/>
</dbReference>
<comment type="similarity">
    <text evidence="5">Belongs to the 4-toluene sulfonate uptake permease (TSUP) (TC 2.A.102) family.</text>
</comment>
<evidence type="ECO:0000256" key="2">
    <source>
        <dbReference type="ARBA" id="ARBA00022692"/>
    </source>
</evidence>
<feature type="transmembrane region" description="Helical" evidence="5">
    <location>
        <begin position="116"/>
        <end position="138"/>
    </location>
</feature>
<dbReference type="InterPro" id="IPR051598">
    <property type="entry name" value="TSUP/Inactive_protease-like"/>
</dbReference>
<keyword evidence="4 5" id="KW-0472">Membrane</keyword>
<protein>
    <recommendedName>
        <fullName evidence="5">Probable membrane transporter protein</fullName>
    </recommendedName>
</protein>
<keyword evidence="3 5" id="KW-1133">Transmembrane helix</keyword>
<keyword evidence="2 5" id="KW-0812">Transmembrane</keyword>
<gene>
    <name evidence="6" type="ORF">U1T56_10575</name>
</gene>
<reference evidence="6 7" key="1">
    <citation type="submission" date="2024-01" db="EMBL/GenBank/DDBJ databases">
        <title>Multi-omics insights into the function and evolution of sodium benzoate biodegradation pathways in Benzoatithermus flavus gen. nov., sp. nov. from hot spring.</title>
        <authorList>
            <person name="Hu C.-J."/>
            <person name="Li W.-J."/>
        </authorList>
    </citation>
    <scope>NUCLEOTIDE SEQUENCE [LARGE SCALE GENOMIC DNA]</scope>
    <source>
        <strain evidence="6 7">SYSU G07066</strain>
    </source>
</reference>
<dbReference type="Proteomes" id="UP001375743">
    <property type="component" value="Unassembled WGS sequence"/>
</dbReference>
<dbReference type="Pfam" id="PF01925">
    <property type="entry name" value="TauE"/>
    <property type="match status" value="1"/>
</dbReference>
<comment type="caution">
    <text evidence="6">The sequence shown here is derived from an EMBL/GenBank/DDBJ whole genome shotgun (WGS) entry which is preliminary data.</text>
</comment>
<feature type="transmembrane region" description="Helical" evidence="5">
    <location>
        <begin position="51"/>
        <end position="71"/>
    </location>
</feature>
<proteinExistence type="inferred from homology"/>
<evidence type="ECO:0000313" key="7">
    <source>
        <dbReference type="Proteomes" id="UP001375743"/>
    </source>
</evidence>
<feature type="transmembrane region" description="Helical" evidence="5">
    <location>
        <begin position="83"/>
        <end position="104"/>
    </location>
</feature>
<dbReference type="RefSeq" id="WP_418159448.1">
    <property type="nucleotide sequence ID" value="NZ_JBBLZC010000009.1"/>
</dbReference>
<feature type="transmembrane region" description="Helical" evidence="5">
    <location>
        <begin position="170"/>
        <end position="197"/>
    </location>
</feature>
<sequence>MDIYLPVAEMSVNLFWVLGLGGVIGFLSGLFGVGGGFLLTPMLILMGIPPAVAVGSQAAQILASSVSGVLANLRRRAVDFRMGWVLVAGGTIGSAAGVGLFNLLMRLGQIDAFVSIAYVLFLGIVGTLMFAESLSVILHSRRPTPRRRRLHQHNWMHGLPFKMRFPESRLYISALMPLLVGAFGGLLAAILGIGGGFVMVPAMIYLIGMPTAVVIGTSLFQICFVAAITGFLHAYNNHSVDILLALLLIAGGVVGVQFGSRFGGRLKAEHTRILLALLVLLVCAKLAYDLIVPPRDLYSITVT</sequence>
<dbReference type="EMBL" id="JBBLZC010000009">
    <property type="protein sequence ID" value="MEK0083597.1"/>
    <property type="molecule type" value="Genomic_DNA"/>
</dbReference>
<evidence type="ECO:0000313" key="6">
    <source>
        <dbReference type="EMBL" id="MEK0083597.1"/>
    </source>
</evidence>
<accession>A0ABU8XUF8</accession>
<feature type="transmembrane region" description="Helical" evidence="5">
    <location>
        <begin position="203"/>
        <end position="228"/>
    </location>
</feature>